<dbReference type="EMBL" id="LUGH01000300">
    <property type="protein sequence ID" value="OBZ86431.1"/>
    <property type="molecule type" value="Genomic_DNA"/>
</dbReference>
<comment type="caution">
    <text evidence="2">The sequence shown here is derived from an EMBL/GenBank/DDBJ whole genome shotgun (WGS) entry which is preliminary data.</text>
</comment>
<evidence type="ECO:0000256" key="1">
    <source>
        <dbReference type="SAM" id="MobiDB-lite"/>
    </source>
</evidence>
<evidence type="ECO:0000313" key="2">
    <source>
        <dbReference type="EMBL" id="OBZ86431.1"/>
    </source>
</evidence>
<sequence>MKHFLRSHKDNSTTSTPAHSNNATPITSPTGSIINVDATIQPVASDRYYNDPMRTGRKPDFVGGFFDPMGGYGSYTVSRDVTNTGA</sequence>
<reference evidence="2 3" key="1">
    <citation type="submission" date="2016-03" db="EMBL/GenBank/DDBJ databases">
        <title>Choanephora cucurbitarum.</title>
        <authorList>
            <person name="Min B."/>
            <person name="Park H."/>
            <person name="Park J.-H."/>
            <person name="Shin H.-D."/>
            <person name="Choi I.-G."/>
        </authorList>
    </citation>
    <scope>NUCLEOTIDE SEQUENCE [LARGE SCALE GENOMIC DNA]</scope>
    <source>
        <strain evidence="2 3">KUS-F28377</strain>
    </source>
</reference>
<accession>A0A1C7NBK6</accession>
<dbReference type="OrthoDB" id="2355621at2759"/>
<gene>
    <name evidence="2" type="ORF">A0J61_05524</name>
</gene>
<feature type="region of interest" description="Disordered" evidence="1">
    <location>
        <begin position="1"/>
        <end position="33"/>
    </location>
</feature>
<evidence type="ECO:0000313" key="3">
    <source>
        <dbReference type="Proteomes" id="UP000093000"/>
    </source>
</evidence>
<keyword evidence="3" id="KW-1185">Reference proteome</keyword>
<dbReference type="InParanoid" id="A0A1C7NBK6"/>
<proteinExistence type="predicted"/>
<organism evidence="2 3">
    <name type="scientific">Choanephora cucurbitarum</name>
    <dbReference type="NCBI Taxonomy" id="101091"/>
    <lineage>
        <taxon>Eukaryota</taxon>
        <taxon>Fungi</taxon>
        <taxon>Fungi incertae sedis</taxon>
        <taxon>Mucoromycota</taxon>
        <taxon>Mucoromycotina</taxon>
        <taxon>Mucoromycetes</taxon>
        <taxon>Mucorales</taxon>
        <taxon>Mucorineae</taxon>
        <taxon>Choanephoraceae</taxon>
        <taxon>Choanephoroideae</taxon>
        <taxon>Choanephora</taxon>
    </lineage>
</organism>
<name>A0A1C7NBK6_9FUNG</name>
<protein>
    <submittedName>
        <fullName evidence="2">Uncharacterized protein</fullName>
    </submittedName>
</protein>
<dbReference type="Proteomes" id="UP000093000">
    <property type="component" value="Unassembled WGS sequence"/>
</dbReference>
<dbReference type="AlphaFoldDB" id="A0A1C7NBK6"/>
<feature type="compositionally biased region" description="Polar residues" evidence="1">
    <location>
        <begin position="12"/>
        <end position="33"/>
    </location>
</feature>